<accession>A0ABR2BNH0</accession>
<evidence type="ECO:0000313" key="3">
    <source>
        <dbReference type="Proteomes" id="UP001472677"/>
    </source>
</evidence>
<evidence type="ECO:0000313" key="2">
    <source>
        <dbReference type="EMBL" id="KAK8508497.1"/>
    </source>
</evidence>
<keyword evidence="1" id="KW-0732">Signal</keyword>
<dbReference type="PANTHER" id="PTHR34458">
    <property type="entry name" value="POLLEN OLE E 1 ALLERGEN AND EXTENSIN FAMILY PROTEIN-RELATED"/>
    <property type="match status" value="1"/>
</dbReference>
<evidence type="ECO:0000256" key="1">
    <source>
        <dbReference type="SAM" id="SignalP"/>
    </source>
</evidence>
<reference evidence="2 3" key="1">
    <citation type="journal article" date="2024" name="G3 (Bethesda)">
        <title>Genome assembly of Hibiscus sabdariffa L. provides insights into metabolisms of medicinal natural products.</title>
        <authorList>
            <person name="Kim T."/>
        </authorList>
    </citation>
    <scope>NUCLEOTIDE SEQUENCE [LARGE SCALE GENOMIC DNA]</scope>
    <source>
        <strain evidence="2">TK-2024</strain>
        <tissue evidence="2">Old leaves</tissue>
    </source>
</reference>
<feature type="chain" id="PRO_5047327290" description="Phylloplanin" evidence="1">
    <location>
        <begin position="26"/>
        <end position="159"/>
    </location>
</feature>
<dbReference type="PANTHER" id="PTHR34458:SF5">
    <property type="entry name" value="POLLEN OLE E 1 ALLERGEN AND EXTENSIN FAMILY PROTEIN"/>
    <property type="match status" value="1"/>
</dbReference>
<sequence>MAMKTLMFVCVLVAALALVAPMAEAQLGGIGGLIGNLLGLIRITGTLFCTVDGNMGVNGTATPVFPNALVQLQCGGSVVSSSTTNGNGIFSVVLDPLQVLVPELLNNCNLAVKTPLSNCNASLPSVGVLISSLQLVGSTLVGLLNVTNLIPAGFWVLRP</sequence>
<protein>
    <recommendedName>
        <fullName evidence="4">Phylloplanin</fullName>
    </recommendedName>
</protein>
<gene>
    <name evidence="2" type="ORF">V6N12_011482</name>
</gene>
<feature type="signal peptide" evidence="1">
    <location>
        <begin position="1"/>
        <end position="25"/>
    </location>
</feature>
<dbReference type="EMBL" id="JBBPBM010000100">
    <property type="protein sequence ID" value="KAK8508497.1"/>
    <property type="molecule type" value="Genomic_DNA"/>
</dbReference>
<keyword evidence="3" id="KW-1185">Reference proteome</keyword>
<comment type="caution">
    <text evidence="2">The sequence shown here is derived from an EMBL/GenBank/DDBJ whole genome shotgun (WGS) entry which is preliminary data.</text>
</comment>
<evidence type="ECO:0008006" key="4">
    <source>
        <dbReference type="Google" id="ProtNLM"/>
    </source>
</evidence>
<dbReference type="Proteomes" id="UP001472677">
    <property type="component" value="Unassembled WGS sequence"/>
</dbReference>
<dbReference type="InterPro" id="IPR040404">
    <property type="entry name" value="Phylloplanin-like"/>
</dbReference>
<name>A0ABR2BNH0_9ROSI</name>
<organism evidence="2 3">
    <name type="scientific">Hibiscus sabdariffa</name>
    <name type="common">roselle</name>
    <dbReference type="NCBI Taxonomy" id="183260"/>
    <lineage>
        <taxon>Eukaryota</taxon>
        <taxon>Viridiplantae</taxon>
        <taxon>Streptophyta</taxon>
        <taxon>Embryophyta</taxon>
        <taxon>Tracheophyta</taxon>
        <taxon>Spermatophyta</taxon>
        <taxon>Magnoliopsida</taxon>
        <taxon>eudicotyledons</taxon>
        <taxon>Gunneridae</taxon>
        <taxon>Pentapetalae</taxon>
        <taxon>rosids</taxon>
        <taxon>malvids</taxon>
        <taxon>Malvales</taxon>
        <taxon>Malvaceae</taxon>
        <taxon>Malvoideae</taxon>
        <taxon>Hibiscus</taxon>
    </lineage>
</organism>
<proteinExistence type="predicted"/>